<dbReference type="InterPro" id="IPR028233">
    <property type="entry name" value="BBIP10"/>
</dbReference>
<sequence>MGDAQKSQTMDGLREVLPDSGAVYTEKGDFTDVFCKPKIMSIKSGTIAKLESLEQQAVQSSKVREMLAEAQRKTRTGKLVHN</sequence>
<name>A0A0G4HZS8_9ALVE</name>
<protein>
    <submittedName>
        <fullName evidence="1">Uncharacterized protein</fullName>
    </submittedName>
</protein>
<dbReference type="GO" id="GO:0034464">
    <property type="term" value="C:BBSome"/>
    <property type="evidence" value="ECO:0007669"/>
    <property type="project" value="InterPro"/>
</dbReference>
<dbReference type="EMBL" id="CDMZ01004543">
    <property type="protein sequence ID" value="CEM50065.1"/>
    <property type="molecule type" value="Genomic_DNA"/>
</dbReference>
<dbReference type="AlphaFoldDB" id="A0A0G4HZS8"/>
<dbReference type="PANTHER" id="PTHR28596">
    <property type="entry name" value="BBSOME-INTERACTING PROTEIN 1"/>
    <property type="match status" value="1"/>
</dbReference>
<dbReference type="GO" id="GO:0097500">
    <property type="term" value="P:receptor localization to non-motile cilium"/>
    <property type="evidence" value="ECO:0007669"/>
    <property type="project" value="TreeGrafter"/>
</dbReference>
<evidence type="ECO:0000313" key="1">
    <source>
        <dbReference type="EMBL" id="CEM50065.1"/>
    </source>
</evidence>
<gene>
    <name evidence="1" type="ORF">Cvel_9774</name>
</gene>
<dbReference type="PANTHER" id="PTHR28596:SF1">
    <property type="entry name" value="BBSOME-INTERACTING PROTEIN 1"/>
    <property type="match status" value="1"/>
</dbReference>
<accession>A0A0G4HZS8</accession>
<reference evidence="1" key="1">
    <citation type="submission" date="2014-11" db="EMBL/GenBank/DDBJ databases">
        <authorList>
            <person name="Otto D Thomas"/>
            <person name="Naeem Raeece"/>
        </authorList>
    </citation>
    <scope>NUCLEOTIDE SEQUENCE</scope>
</reference>
<dbReference type="GO" id="GO:0060271">
    <property type="term" value="P:cilium assembly"/>
    <property type="evidence" value="ECO:0007669"/>
    <property type="project" value="InterPro"/>
</dbReference>
<proteinExistence type="predicted"/>
<dbReference type="VEuPathDB" id="CryptoDB:Cvel_9774"/>
<organism evidence="1">
    <name type="scientific">Chromera velia CCMP2878</name>
    <dbReference type="NCBI Taxonomy" id="1169474"/>
    <lineage>
        <taxon>Eukaryota</taxon>
        <taxon>Sar</taxon>
        <taxon>Alveolata</taxon>
        <taxon>Colpodellida</taxon>
        <taxon>Chromeraceae</taxon>
        <taxon>Chromera</taxon>
    </lineage>
</organism>
<dbReference type="Pfam" id="PF14777">
    <property type="entry name" value="BBIP10"/>
    <property type="match status" value="1"/>
</dbReference>